<proteinExistence type="predicted"/>
<gene>
    <name evidence="1" type="ORF">IW245_005273</name>
</gene>
<keyword evidence="1" id="KW-0413">Isomerase</keyword>
<dbReference type="AlphaFoldDB" id="A0A8J7GV47"/>
<comment type="caution">
    <text evidence="1">The sequence shown here is derived from an EMBL/GenBank/DDBJ whole genome shotgun (WGS) entry which is preliminary data.</text>
</comment>
<dbReference type="PANTHER" id="PTHR10091:SF0">
    <property type="entry name" value="GALACTOSE MUTAROTASE"/>
    <property type="match status" value="1"/>
</dbReference>
<dbReference type="EMBL" id="JADOUF010000001">
    <property type="protein sequence ID" value="MBG6139079.1"/>
    <property type="molecule type" value="Genomic_DNA"/>
</dbReference>
<dbReference type="GO" id="GO:0004034">
    <property type="term" value="F:aldose 1-epimerase activity"/>
    <property type="evidence" value="ECO:0007669"/>
    <property type="project" value="UniProtKB-EC"/>
</dbReference>
<dbReference type="InterPro" id="IPR011013">
    <property type="entry name" value="Gal_mutarotase_sf_dom"/>
</dbReference>
<dbReference type="Proteomes" id="UP000622552">
    <property type="component" value="Unassembled WGS sequence"/>
</dbReference>
<dbReference type="InterPro" id="IPR037480">
    <property type="entry name" value="YihR-like"/>
</dbReference>
<dbReference type="GO" id="GO:0030246">
    <property type="term" value="F:carbohydrate binding"/>
    <property type="evidence" value="ECO:0007669"/>
    <property type="project" value="InterPro"/>
</dbReference>
<keyword evidence="2" id="KW-1185">Reference proteome</keyword>
<dbReference type="GO" id="GO:0033499">
    <property type="term" value="P:galactose catabolic process via UDP-galactose, Leloir pathway"/>
    <property type="evidence" value="ECO:0007669"/>
    <property type="project" value="TreeGrafter"/>
</dbReference>
<dbReference type="RefSeq" id="WP_197005772.1">
    <property type="nucleotide sequence ID" value="NZ_BONS01000011.1"/>
</dbReference>
<protein>
    <submittedName>
        <fullName evidence="1">Aldose 1-epimerase</fullName>
        <ecNumber evidence="1">5.1.3.3</ecNumber>
    </submittedName>
</protein>
<name>A0A8J7GV47_9ACTN</name>
<dbReference type="Gene3D" id="2.70.98.10">
    <property type="match status" value="1"/>
</dbReference>
<evidence type="ECO:0000313" key="1">
    <source>
        <dbReference type="EMBL" id="MBG6139079.1"/>
    </source>
</evidence>
<dbReference type="SUPFAM" id="SSF74650">
    <property type="entry name" value="Galactose mutarotase-like"/>
    <property type="match status" value="1"/>
</dbReference>
<sequence>MEWSIAAGDQRAVVTEVGGGLRSYSAGGVDLVDGYPEDALCPFAAGQVLAPWPNRVRDGRYTFAGVPRQLPLSEPDWHNAIHGLVNWVAWRAVEVADDAVTMEYELPASPGYPFRLLLRTRWSVGPDGLRAEHHATNTGPGPAPFGLGAHPYLRIDGVAIDDVVLRLSMRSRLLTDGRLLPIGAARVDGTDWDYTAGRRLGDTRLDTTFGLPVRDEGGRITGSLTAPDGRSVTLWADQSFRWLQLYTADGLPDGRHRRSVAVEPMTCPPDALRSGRDLVTLQPGEQWRGTWGIVASDSLST</sequence>
<dbReference type="EC" id="5.1.3.3" evidence="1"/>
<evidence type="ECO:0000313" key="2">
    <source>
        <dbReference type="Proteomes" id="UP000622552"/>
    </source>
</evidence>
<dbReference type="InterPro" id="IPR014718">
    <property type="entry name" value="GH-type_carb-bd"/>
</dbReference>
<dbReference type="GO" id="GO:0006006">
    <property type="term" value="P:glucose metabolic process"/>
    <property type="evidence" value="ECO:0007669"/>
    <property type="project" value="TreeGrafter"/>
</dbReference>
<dbReference type="InterPro" id="IPR008183">
    <property type="entry name" value="Aldose_1/G6P_1-epimerase"/>
</dbReference>
<reference evidence="1" key="1">
    <citation type="submission" date="2020-11" db="EMBL/GenBank/DDBJ databases">
        <title>Sequencing the genomes of 1000 actinobacteria strains.</title>
        <authorList>
            <person name="Klenk H.-P."/>
        </authorList>
    </citation>
    <scope>NUCLEOTIDE SEQUENCE</scope>
    <source>
        <strain evidence="1">DSM 45356</strain>
    </source>
</reference>
<accession>A0A8J7GV47</accession>
<dbReference type="CDD" id="cd09022">
    <property type="entry name" value="Aldose_epim_Ec_YihR"/>
    <property type="match status" value="1"/>
</dbReference>
<dbReference type="PANTHER" id="PTHR10091">
    <property type="entry name" value="ALDOSE-1-EPIMERASE"/>
    <property type="match status" value="1"/>
</dbReference>
<dbReference type="Pfam" id="PF01263">
    <property type="entry name" value="Aldose_epim"/>
    <property type="match status" value="1"/>
</dbReference>
<organism evidence="1 2">
    <name type="scientific">Longispora fulva</name>
    <dbReference type="NCBI Taxonomy" id="619741"/>
    <lineage>
        <taxon>Bacteria</taxon>
        <taxon>Bacillati</taxon>
        <taxon>Actinomycetota</taxon>
        <taxon>Actinomycetes</taxon>
        <taxon>Micromonosporales</taxon>
        <taxon>Micromonosporaceae</taxon>
        <taxon>Longispora</taxon>
    </lineage>
</organism>